<dbReference type="GO" id="GO:0016740">
    <property type="term" value="F:transferase activity"/>
    <property type="evidence" value="ECO:0007669"/>
    <property type="project" value="UniProtKB-KW"/>
</dbReference>
<dbReference type="CDD" id="cd03358">
    <property type="entry name" value="LbH_WxcM_N_like"/>
    <property type="match status" value="1"/>
</dbReference>
<proteinExistence type="predicted"/>
<dbReference type="EMBL" id="DMZY01000143">
    <property type="protein sequence ID" value="HAV92504.1"/>
    <property type="molecule type" value="Genomic_DNA"/>
</dbReference>
<evidence type="ECO:0000313" key="4">
    <source>
        <dbReference type="Proteomes" id="UP000264062"/>
    </source>
</evidence>
<dbReference type="InterPro" id="IPR011004">
    <property type="entry name" value="Trimer_LpxA-like_sf"/>
</dbReference>
<keyword evidence="2" id="KW-0677">Repeat</keyword>
<keyword evidence="1 3" id="KW-0808">Transferase</keyword>
<dbReference type="PROSITE" id="PS00101">
    <property type="entry name" value="HEXAPEP_TRANSFERASES"/>
    <property type="match status" value="1"/>
</dbReference>
<reference evidence="3 4" key="1">
    <citation type="journal article" date="2018" name="Nat. Biotechnol.">
        <title>A standardized bacterial taxonomy based on genome phylogeny substantially revises the tree of life.</title>
        <authorList>
            <person name="Parks D.H."/>
            <person name="Chuvochina M."/>
            <person name="Waite D.W."/>
            <person name="Rinke C."/>
            <person name="Skarshewski A."/>
            <person name="Chaumeil P.A."/>
            <person name="Hugenholtz P."/>
        </authorList>
    </citation>
    <scope>NUCLEOTIDE SEQUENCE [LARGE SCALE GENOMIC DNA]</scope>
    <source>
        <strain evidence="3">UBA9956</strain>
    </source>
</reference>
<dbReference type="InterPro" id="IPR001451">
    <property type="entry name" value="Hexapep"/>
</dbReference>
<dbReference type="Proteomes" id="UP000264062">
    <property type="component" value="Unassembled WGS sequence"/>
</dbReference>
<organism evidence="3 4">
    <name type="scientific">candidate division WOR-3 bacterium</name>
    <dbReference type="NCBI Taxonomy" id="2052148"/>
    <lineage>
        <taxon>Bacteria</taxon>
        <taxon>Bacteria division WOR-3</taxon>
    </lineage>
</organism>
<dbReference type="PANTHER" id="PTHR43300:SF4">
    <property type="entry name" value="ACYL-[ACYL-CARRIER-PROTEIN]--UDP-N-ACETYLGLUCOSAMINE O-ACYLTRANSFERASE"/>
    <property type="match status" value="1"/>
</dbReference>
<name>A0A350HAD8_UNCW3</name>
<evidence type="ECO:0000256" key="2">
    <source>
        <dbReference type="ARBA" id="ARBA00022737"/>
    </source>
</evidence>
<dbReference type="InterPro" id="IPR050179">
    <property type="entry name" value="Trans_hexapeptide_repeat"/>
</dbReference>
<accession>A0A350HAD8</accession>
<protein>
    <submittedName>
        <fullName evidence="3">N-acetyltransferase</fullName>
    </submittedName>
</protein>
<comment type="caution">
    <text evidence="3">The sequence shown here is derived from an EMBL/GenBank/DDBJ whole genome shotgun (WGS) entry which is preliminary data.</text>
</comment>
<dbReference type="PANTHER" id="PTHR43300">
    <property type="entry name" value="ACETYLTRANSFERASE"/>
    <property type="match status" value="1"/>
</dbReference>
<dbReference type="InterPro" id="IPR018357">
    <property type="entry name" value="Hexapep_transf_CS"/>
</dbReference>
<dbReference type="Pfam" id="PF00132">
    <property type="entry name" value="Hexapep"/>
    <property type="match status" value="2"/>
</dbReference>
<dbReference type="Gene3D" id="2.160.10.10">
    <property type="entry name" value="Hexapeptide repeat proteins"/>
    <property type="match status" value="1"/>
</dbReference>
<dbReference type="AlphaFoldDB" id="A0A350HAD8"/>
<dbReference type="SUPFAM" id="SSF51161">
    <property type="entry name" value="Trimeric LpxA-like enzymes"/>
    <property type="match status" value="1"/>
</dbReference>
<sequence length="197" mass="21558">MKVNKYFVHQSSYVDKGAKIGEGTKIWHFSHIMQGAVIGKNCIIGQSVTVENRAVVGDRVKIQNNVSVYGLVTVEDDVFLGPSMVFTNDLNPRAPYPKHGEWVPTLVKKGASIGANATIVCGITIGKWAFIGAGAVVTKNVPDYFIAVGNPAKIVGYMCECGYKMRNIKHPVESKTEYKCQKCGRIYEISLSGVKEK</sequence>
<evidence type="ECO:0000313" key="3">
    <source>
        <dbReference type="EMBL" id="HAV92504.1"/>
    </source>
</evidence>
<gene>
    <name evidence="3" type="ORF">DCW38_04910</name>
</gene>
<evidence type="ECO:0000256" key="1">
    <source>
        <dbReference type="ARBA" id="ARBA00022679"/>
    </source>
</evidence>